<accession>A0ACC2LEY5</accession>
<dbReference type="Proteomes" id="UP001234297">
    <property type="component" value="Chromosome 8"/>
</dbReference>
<dbReference type="EMBL" id="CM056816">
    <property type="protein sequence ID" value="KAJ8632025.1"/>
    <property type="molecule type" value="Genomic_DNA"/>
</dbReference>
<keyword evidence="2" id="KW-1185">Reference proteome</keyword>
<organism evidence="1 2">
    <name type="scientific">Persea americana</name>
    <name type="common">Avocado</name>
    <dbReference type="NCBI Taxonomy" id="3435"/>
    <lineage>
        <taxon>Eukaryota</taxon>
        <taxon>Viridiplantae</taxon>
        <taxon>Streptophyta</taxon>
        <taxon>Embryophyta</taxon>
        <taxon>Tracheophyta</taxon>
        <taxon>Spermatophyta</taxon>
        <taxon>Magnoliopsida</taxon>
        <taxon>Magnoliidae</taxon>
        <taxon>Laurales</taxon>
        <taxon>Lauraceae</taxon>
        <taxon>Persea</taxon>
    </lineage>
</organism>
<evidence type="ECO:0000313" key="1">
    <source>
        <dbReference type="EMBL" id="KAJ8632025.1"/>
    </source>
</evidence>
<reference evidence="1 2" key="1">
    <citation type="journal article" date="2022" name="Hortic Res">
        <title>A haplotype resolved chromosomal level avocado genome allows analysis of novel avocado genes.</title>
        <authorList>
            <person name="Nath O."/>
            <person name="Fletcher S.J."/>
            <person name="Hayward A."/>
            <person name="Shaw L.M."/>
            <person name="Masouleh A.K."/>
            <person name="Furtado A."/>
            <person name="Henry R.J."/>
            <person name="Mitter N."/>
        </authorList>
    </citation>
    <scope>NUCLEOTIDE SEQUENCE [LARGE SCALE GENOMIC DNA]</scope>
    <source>
        <strain evidence="2">cv. Hass</strain>
    </source>
</reference>
<protein>
    <submittedName>
        <fullName evidence="1">Uncharacterized protein</fullName>
    </submittedName>
</protein>
<sequence length="283" mass="31789">MSPSSPQLSTPPASSPPSTEPPPSPANKTSPSTSSNFPRSEVGLPDSCENIDSVTTPEMTVAFIKAISLLPHHFEQLVERLRPDCIVSDMFFPWTIDITDKLNIPRVVFHGTSYFALCIAHSMQKYKPHESAARETEPFLVPKLPHPIEIMRSQVADFVKTRTPFTHLLDKVDEADSRTYGIVMNSFYELEPDYVKHYREEVIGSNRAWHIGPVSLCNRHEIDMAERGSKAFIDPNQCLDWLDSRDPGSVLYFCFGSMCDLSDAHLMEIALALEASGHHLFGW</sequence>
<evidence type="ECO:0000313" key="2">
    <source>
        <dbReference type="Proteomes" id="UP001234297"/>
    </source>
</evidence>
<name>A0ACC2LEY5_PERAE</name>
<comment type="caution">
    <text evidence="1">The sequence shown here is derived from an EMBL/GenBank/DDBJ whole genome shotgun (WGS) entry which is preliminary data.</text>
</comment>
<gene>
    <name evidence="1" type="ORF">MRB53_025361</name>
</gene>
<proteinExistence type="predicted"/>